<accession>A0AAV2CKZ4</accession>
<keyword evidence="2" id="KW-1185">Reference proteome</keyword>
<gene>
    <name evidence="1" type="ORF">LTRI10_LOCUS4679</name>
</gene>
<evidence type="ECO:0008006" key="3">
    <source>
        <dbReference type="Google" id="ProtNLM"/>
    </source>
</evidence>
<dbReference type="PANTHER" id="PTHR35218">
    <property type="entry name" value="RNASE H DOMAIN-CONTAINING PROTEIN"/>
    <property type="match status" value="1"/>
</dbReference>
<dbReference type="SUPFAM" id="SSF56219">
    <property type="entry name" value="DNase I-like"/>
    <property type="match status" value="1"/>
</dbReference>
<evidence type="ECO:0000313" key="2">
    <source>
        <dbReference type="Proteomes" id="UP001497516"/>
    </source>
</evidence>
<proteinExistence type="predicted"/>
<organism evidence="1 2">
    <name type="scientific">Linum trigynum</name>
    <dbReference type="NCBI Taxonomy" id="586398"/>
    <lineage>
        <taxon>Eukaryota</taxon>
        <taxon>Viridiplantae</taxon>
        <taxon>Streptophyta</taxon>
        <taxon>Embryophyta</taxon>
        <taxon>Tracheophyta</taxon>
        <taxon>Spermatophyta</taxon>
        <taxon>Magnoliopsida</taxon>
        <taxon>eudicotyledons</taxon>
        <taxon>Gunneridae</taxon>
        <taxon>Pentapetalae</taxon>
        <taxon>rosids</taxon>
        <taxon>fabids</taxon>
        <taxon>Malpighiales</taxon>
        <taxon>Linaceae</taxon>
        <taxon>Linum</taxon>
    </lineage>
</organism>
<name>A0AAV2CKZ4_9ROSI</name>
<dbReference type="EMBL" id="OZ034813">
    <property type="protein sequence ID" value="CAL1357018.1"/>
    <property type="molecule type" value="Genomic_DNA"/>
</dbReference>
<dbReference type="PANTHER" id="PTHR35218:SF9">
    <property type="entry name" value="ENDONUCLEASE_EXONUCLEASE_PHOSPHATASE DOMAIN-CONTAINING PROTEIN"/>
    <property type="match status" value="1"/>
</dbReference>
<dbReference type="Gene3D" id="3.60.10.10">
    <property type="entry name" value="Endonuclease/exonuclease/phosphatase"/>
    <property type="match status" value="1"/>
</dbReference>
<evidence type="ECO:0000313" key="1">
    <source>
        <dbReference type="EMBL" id="CAL1357018.1"/>
    </source>
</evidence>
<dbReference type="InterPro" id="IPR036691">
    <property type="entry name" value="Endo/exonu/phosph_ase_sf"/>
</dbReference>
<dbReference type="Proteomes" id="UP001497516">
    <property type="component" value="Chromosome 1"/>
</dbReference>
<sequence length="194" mass="22381">MVNIFAWNCQGAGHDKFIAYLHSFFVPTRPDIVIIVEPRISGRVAQQVISRMGFDGLLMVDAVGFSGGIWVLWNNQDLKVTRLDAWEQMVHFRCWRRSTANEEVVVSAVYGSPDAAKRQELWTKLMPWLPQLPNRGYLLGTLTRYWGLMTGGEEWLFRKRELGLFDRVSMRVVCMRWVSRVRGSPGSEETSLRD</sequence>
<protein>
    <recommendedName>
        <fullName evidence="3">Endonuclease/exonuclease/phosphatase domain-containing protein</fullName>
    </recommendedName>
</protein>
<dbReference type="AlphaFoldDB" id="A0AAV2CKZ4"/>
<reference evidence="1 2" key="1">
    <citation type="submission" date="2024-04" db="EMBL/GenBank/DDBJ databases">
        <authorList>
            <person name="Fracassetti M."/>
        </authorList>
    </citation>
    <scope>NUCLEOTIDE SEQUENCE [LARGE SCALE GENOMIC DNA]</scope>
</reference>